<dbReference type="Proteomes" id="UP001215827">
    <property type="component" value="Chromosome"/>
</dbReference>
<feature type="region of interest" description="Disordered" evidence="1">
    <location>
        <begin position="42"/>
        <end position="66"/>
    </location>
</feature>
<evidence type="ECO:0000313" key="4">
    <source>
        <dbReference type="Proteomes" id="UP001215827"/>
    </source>
</evidence>
<feature type="signal peptide" evidence="2">
    <location>
        <begin position="1"/>
        <end position="24"/>
    </location>
</feature>
<sequence length="110" mass="12187">MRGLALSTLALVSLALPGCIVRTAADVVTAPVKIASKTVDLATTSQSEADEKRGRELRKREERLGKLERAYDKQMKECADGNRRSCDQARETHRQIQVLLPSIPVEPEED</sequence>
<reference evidence="3 4" key="1">
    <citation type="submission" date="2023-03" db="EMBL/GenBank/DDBJ databases">
        <title>Altererythrobacter sp. CAU 1644 isolated from sand.</title>
        <authorList>
            <person name="Kim W."/>
        </authorList>
    </citation>
    <scope>NUCLEOTIDE SEQUENCE [LARGE SCALE GENOMIC DNA]</scope>
    <source>
        <strain evidence="3 4">CAU 1644</strain>
    </source>
</reference>
<protein>
    <recommendedName>
        <fullName evidence="5">DUF1090 family protein</fullName>
    </recommendedName>
</protein>
<keyword evidence="4" id="KW-1185">Reference proteome</keyword>
<evidence type="ECO:0000313" key="3">
    <source>
        <dbReference type="EMBL" id="WFL78675.1"/>
    </source>
</evidence>
<dbReference type="EMBL" id="CP121106">
    <property type="protein sequence ID" value="WFL78675.1"/>
    <property type="molecule type" value="Genomic_DNA"/>
</dbReference>
<gene>
    <name evidence="3" type="ORF">P7228_06315</name>
</gene>
<feature type="chain" id="PRO_5046841297" description="DUF1090 family protein" evidence="2">
    <location>
        <begin position="25"/>
        <end position="110"/>
    </location>
</feature>
<organism evidence="3 4">
    <name type="scientific">Altererythrobacter arenosus</name>
    <dbReference type="NCBI Taxonomy" id="3032592"/>
    <lineage>
        <taxon>Bacteria</taxon>
        <taxon>Pseudomonadati</taxon>
        <taxon>Pseudomonadota</taxon>
        <taxon>Alphaproteobacteria</taxon>
        <taxon>Sphingomonadales</taxon>
        <taxon>Erythrobacteraceae</taxon>
        <taxon>Altererythrobacter</taxon>
    </lineage>
</organism>
<dbReference type="RefSeq" id="WP_278017365.1">
    <property type="nucleotide sequence ID" value="NZ_CP121106.1"/>
</dbReference>
<evidence type="ECO:0000256" key="2">
    <source>
        <dbReference type="SAM" id="SignalP"/>
    </source>
</evidence>
<keyword evidence="2" id="KW-0732">Signal</keyword>
<name>A0ABY8FUK0_9SPHN</name>
<evidence type="ECO:0008006" key="5">
    <source>
        <dbReference type="Google" id="ProtNLM"/>
    </source>
</evidence>
<feature type="compositionally biased region" description="Basic and acidic residues" evidence="1">
    <location>
        <begin position="49"/>
        <end position="66"/>
    </location>
</feature>
<proteinExistence type="predicted"/>
<evidence type="ECO:0000256" key="1">
    <source>
        <dbReference type="SAM" id="MobiDB-lite"/>
    </source>
</evidence>
<accession>A0ABY8FUK0</accession>